<organism evidence="3 4">
    <name type="scientific">Microbacterium hydrocarbonoxydans</name>
    <dbReference type="NCBI Taxonomy" id="273678"/>
    <lineage>
        <taxon>Bacteria</taxon>
        <taxon>Bacillati</taxon>
        <taxon>Actinomycetota</taxon>
        <taxon>Actinomycetes</taxon>
        <taxon>Micrococcales</taxon>
        <taxon>Microbacteriaceae</taxon>
        <taxon>Microbacterium</taxon>
    </lineage>
</organism>
<dbReference type="OrthoDB" id="5074776at2"/>
<dbReference type="Proteomes" id="UP000033900">
    <property type="component" value="Unassembled WGS sequence"/>
</dbReference>
<evidence type="ECO:0000313" key="4">
    <source>
        <dbReference type="Proteomes" id="UP000033900"/>
    </source>
</evidence>
<feature type="region of interest" description="Disordered" evidence="1">
    <location>
        <begin position="117"/>
        <end position="146"/>
    </location>
</feature>
<comment type="caution">
    <text evidence="3">The sequence shown here is derived from an EMBL/GenBank/DDBJ whole genome shotgun (WGS) entry which is preliminary data.</text>
</comment>
<keyword evidence="2" id="KW-0472">Membrane</keyword>
<accession>A0A0M2HNY6</accession>
<sequence>MNKSLTRSIGFWLLIVLSLASGAVGGWLVNSQLSTMTATLLDGTATGVEVYVGQSLAVVGSVLIGAGVLGILIALALVALRSLIPTPAAAPVEPIDWSAQTVDAEIAAQDAVTDADDSAPACSSAQAGDVATEAHADAELTGTPRS</sequence>
<name>A0A0M2HNY6_9MICO</name>
<gene>
    <name evidence="3" type="ORF">RS84_02801</name>
</gene>
<evidence type="ECO:0008006" key="5">
    <source>
        <dbReference type="Google" id="ProtNLM"/>
    </source>
</evidence>
<feature type="compositionally biased region" description="Low complexity" evidence="1">
    <location>
        <begin position="118"/>
        <end position="127"/>
    </location>
</feature>
<feature type="transmembrane region" description="Helical" evidence="2">
    <location>
        <begin position="55"/>
        <end position="80"/>
    </location>
</feature>
<keyword evidence="4" id="KW-1185">Reference proteome</keyword>
<evidence type="ECO:0000256" key="2">
    <source>
        <dbReference type="SAM" id="Phobius"/>
    </source>
</evidence>
<protein>
    <recommendedName>
        <fullName evidence="5">Dinucleotide-utilizing enzyme</fullName>
    </recommendedName>
</protein>
<dbReference type="AlphaFoldDB" id="A0A0M2HNY6"/>
<keyword evidence="2" id="KW-0812">Transmembrane</keyword>
<reference evidence="3 4" key="1">
    <citation type="submission" date="2015-02" db="EMBL/GenBank/DDBJ databases">
        <title>Draft genome sequences of ten Microbacterium spp. with emphasis on heavy metal contaminated environments.</title>
        <authorList>
            <person name="Corretto E."/>
        </authorList>
    </citation>
    <scope>NUCLEOTIDE SEQUENCE [LARGE SCALE GENOMIC DNA]</scope>
    <source>
        <strain evidence="3 4">SA35</strain>
    </source>
</reference>
<keyword evidence="2" id="KW-1133">Transmembrane helix</keyword>
<proteinExistence type="predicted"/>
<dbReference type="RefSeq" id="WP_045259192.1">
    <property type="nucleotide sequence ID" value="NZ_JYJB01000010.1"/>
</dbReference>
<evidence type="ECO:0000313" key="3">
    <source>
        <dbReference type="EMBL" id="KJL46177.1"/>
    </source>
</evidence>
<dbReference type="EMBL" id="JYJB01000010">
    <property type="protein sequence ID" value="KJL46177.1"/>
    <property type="molecule type" value="Genomic_DNA"/>
</dbReference>
<evidence type="ECO:0000256" key="1">
    <source>
        <dbReference type="SAM" id="MobiDB-lite"/>
    </source>
</evidence>
<dbReference type="PATRIC" id="fig|273678.4.peg.2803"/>